<dbReference type="SMART" id="SM00710">
    <property type="entry name" value="PbH1"/>
    <property type="match status" value="4"/>
</dbReference>
<name>A0A9X3WYU2_9BACT</name>
<dbReference type="EMBL" id="JAGTJJ010000003">
    <property type="protein sequence ID" value="MDC3980799.1"/>
    <property type="molecule type" value="Genomic_DNA"/>
</dbReference>
<dbReference type="SUPFAM" id="SSF51126">
    <property type="entry name" value="Pectin lyase-like"/>
    <property type="match status" value="1"/>
</dbReference>
<proteinExistence type="predicted"/>
<evidence type="ECO:0000313" key="2">
    <source>
        <dbReference type="Proteomes" id="UP001151081"/>
    </source>
</evidence>
<keyword evidence="2" id="KW-1185">Reference proteome</keyword>
<protein>
    <submittedName>
        <fullName evidence="1">Right-handed parallel beta-helix repeat-containing protein</fullName>
    </submittedName>
</protein>
<dbReference type="Proteomes" id="UP001151081">
    <property type="component" value="Unassembled WGS sequence"/>
</dbReference>
<dbReference type="RefSeq" id="WP_272419416.1">
    <property type="nucleotide sequence ID" value="NZ_JAGTJJ010000003.1"/>
</dbReference>
<dbReference type="Gene3D" id="2.160.20.10">
    <property type="entry name" value="Single-stranded right-handed beta-helix, Pectin lyase-like"/>
    <property type="match status" value="1"/>
</dbReference>
<accession>A0A9X3WYU2</accession>
<dbReference type="InterPro" id="IPR006626">
    <property type="entry name" value="PbH1"/>
</dbReference>
<dbReference type="InterPro" id="IPR012334">
    <property type="entry name" value="Pectin_lyas_fold"/>
</dbReference>
<dbReference type="PROSITE" id="PS51257">
    <property type="entry name" value="PROKAR_LIPOPROTEIN"/>
    <property type="match status" value="1"/>
</dbReference>
<gene>
    <name evidence="1" type="ORF">KEG57_09850</name>
</gene>
<evidence type="ECO:0000313" key="1">
    <source>
        <dbReference type="EMBL" id="MDC3980799.1"/>
    </source>
</evidence>
<comment type="caution">
    <text evidence="1">The sequence shown here is derived from an EMBL/GenBank/DDBJ whole genome shotgun (WGS) entry which is preliminary data.</text>
</comment>
<dbReference type="AlphaFoldDB" id="A0A9X3WYU2"/>
<sequence length="284" mass="30189">MKKDLLLALVLSLIGCGTSSDPMTPIDGGVGDAETGGDAGGDAGDPCWANQPGPDNTGVPKGTILTPSGSIQVTTNGAIVEDLDIQGEVQILADDVTIRRCRITSGDYYPIRYFDNDNKGLVVEDTEIIGTSADVTAGLSFSNYTARRVNVHGSADGFKADENVLIEDSWIHDLGNYPDQHNDGVQSTHGLNVHLRHNRIEGASNACVQTGDESGDTTDLLIECNWLSGGGYSLNLRGKMPTGIKVLRNRFKGDWGYGPWTIDDPNPTVVGNVNDADGTPIEYP</sequence>
<dbReference type="InterPro" id="IPR011050">
    <property type="entry name" value="Pectin_lyase_fold/virulence"/>
</dbReference>
<reference evidence="1 2" key="1">
    <citation type="submission" date="2021-04" db="EMBL/GenBank/DDBJ databases">
        <title>Genome analysis of Polyangium sp.</title>
        <authorList>
            <person name="Li Y."/>
            <person name="Wang J."/>
        </authorList>
    </citation>
    <scope>NUCLEOTIDE SEQUENCE [LARGE SCALE GENOMIC DNA]</scope>
    <source>
        <strain evidence="1 2">SDU14</strain>
    </source>
</reference>
<organism evidence="1 2">
    <name type="scientific">Polyangium jinanense</name>
    <dbReference type="NCBI Taxonomy" id="2829994"/>
    <lineage>
        <taxon>Bacteria</taxon>
        <taxon>Pseudomonadati</taxon>
        <taxon>Myxococcota</taxon>
        <taxon>Polyangia</taxon>
        <taxon>Polyangiales</taxon>
        <taxon>Polyangiaceae</taxon>
        <taxon>Polyangium</taxon>
    </lineage>
</organism>